<dbReference type="EMBL" id="MU003692">
    <property type="protein sequence ID" value="KAF2817446.1"/>
    <property type="molecule type" value="Genomic_DNA"/>
</dbReference>
<evidence type="ECO:0000256" key="1">
    <source>
        <dbReference type="SAM" id="SignalP"/>
    </source>
</evidence>
<organism evidence="2">
    <name type="scientific">Mytilinidion resinicola</name>
    <dbReference type="NCBI Taxonomy" id="574789"/>
    <lineage>
        <taxon>Eukaryota</taxon>
        <taxon>Fungi</taxon>
        <taxon>Dikarya</taxon>
        <taxon>Ascomycota</taxon>
        <taxon>Pezizomycotina</taxon>
        <taxon>Dothideomycetes</taxon>
        <taxon>Pleosporomycetidae</taxon>
        <taxon>Mytilinidiales</taxon>
        <taxon>Mytilinidiaceae</taxon>
        <taxon>Mytilinidion</taxon>
    </lineage>
</organism>
<keyword evidence="3" id="KW-1185">Reference proteome</keyword>
<reference evidence="2 4" key="1">
    <citation type="journal article" date="2020" name="Stud. Mycol.">
        <title>101 Dothideomycetes genomes: a test case for predicting lifestyles and emergence of pathogens.</title>
        <authorList>
            <person name="Haridas S."/>
            <person name="Albert R."/>
            <person name="Binder M."/>
            <person name="Bloem J."/>
            <person name="Labutti K."/>
            <person name="Salamov A."/>
            <person name="Andreopoulos B."/>
            <person name="Baker S."/>
            <person name="Barry K."/>
            <person name="Bills G."/>
            <person name="Bluhm B."/>
            <person name="Cannon C."/>
            <person name="Castanera R."/>
            <person name="Culley D."/>
            <person name="Daum C."/>
            <person name="Ezra D."/>
            <person name="Gonzalez J."/>
            <person name="Henrissat B."/>
            <person name="Kuo A."/>
            <person name="Liang C."/>
            <person name="Lipzen A."/>
            <person name="Lutzoni F."/>
            <person name="Magnuson J."/>
            <person name="Mondo S."/>
            <person name="Nolan M."/>
            <person name="Ohm R."/>
            <person name="Pangilinan J."/>
            <person name="Park H.-J."/>
            <person name="Ramirez L."/>
            <person name="Alfaro M."/>
            <person name="Sun H."/>
            <person name="Tritt A."/>
            <person name="Yoshinaga Y."/>
            <person name="Zwiers L.-H."/>
            <person name="Turgeon B."/>
            <person name="Goodwin S."/>
            <person name="Spatafora J."/>
            <person name="Crous P."/>
            <person name="Grigoriev I."/>
        </authorList>
    </citation>
    <scope>NUCLEOTIDE SEQUENCE</scope>
    <source>
        <strain evidence="2 4">CBS 304.34</strain>
    </source>
</reference>
<dbReference type="RefSeq" id="XP_033584410.1">
    <property type="nucleotide sequence ID" value="XM_033721628.1"/>
</dbReference>
<protein>
    <recommendedName>
        <fullName evidence="5">Secreted protein</fullName>
    </recommendedName>
</protein>
<dbReference type="PROSITE" id="PS51257">
    <property type="entry name" value="PROKAR_LIPOPROTEIN"/>
    <property type="match status" value="1"/>
</dbReference>
<gene>
    <name evidence="2 4" type="ORF">BDZ99DRAFT_470452</name>
</gene>
<feature type="signal peptide" evidence="1">
    <location>
        <begin position="1"/>
        <end position="26"/>
    </location>
</feature>
<evidence type="ECO:0000313" key="3">
    <source>
        <dbReference type="Proteomes" id="UP000504636"/>
    </source>
</evidence>
<dbReference type="AlphaFoldDB" id="A0A6A6Z8V7"/>
<reference evidence="4" key="2">
    <citation type="submission" date="2020-04" db="EMBL/GenBank/DDBJ databases">
        <authorList>
            <consortium name="NCBI Genome Project"/>
        </authorList>
    </citation>
    <scope>NUCLEOTIDE SEQUENCE</scope>
    <source>
        <strain evidence="4">CBS 304.34</strain>
    </source>
</reference>
<name>A0A6A6Z8V7_9PEZI</name>
<evidence type="ECO:0000313" key="4">
    <source>
        <dbReference type="RefSeq" id="XP_033584410.1"/>
    </source>
</evidence>
<reference evidence="4" key="3">
    <citation type="submission" date="2025-04" db="UniProtKB">
        <authorList>
            <consortium name="RefSeq"/>
        </authorList>
    </citation>
    <scope>IDENTIFICATION</scope>
    <source>
        <strain evidence="4">CBS 304.34</strain>
    </source>
</reference>
<dbReference type="GeneID" id="54462521"/>
<evidence type="ECO:0000313" key="2">
    <source>
        <dbReference type="EMBL" id="KAF2817446.1"/>
    </source>
</evidence>
<feature type="chain" id="PRO_5044629665" description="Secreted protein" evidence="1">
    <location>
        <begin position="27"/>
        <end position="100"/>
    </location>
</feature>
<evidence type="ECO:0008006" key="5">
    <source>
        <dbReference type="Google" id="ProtNLM"/>
    </source>
</evidence>
<sequence length="100" mass="10430">MAMMDRALFDAMECLAAAVLLGLGSGSNGNGGGACSPCRMTAASVGCLMHGHSMLQCTGFVVVWESSRLSFRVVLFLRKDCIVSPLGWNGSRSADGIRGT</sequence>
<dbReference type="Proteomes" id="UP000504636">
    <property type="component" value="Unplaced"/>
</dbReference>
<keyword evidence="1" id="KW-0732">Signal</keyword>
<proteinExistence type="predicted"/>
<accession>A0A6A6Z8V7</accession>